<comment type="caution">
    <text evidence="12">The sequence shown here is derived from an EMBL/GenBank/DDBJ whole genome shotgun (WGS) entry which is preliminary data.</text>
</comment>
<feature type="domain" description="UvrD-like helicase ATP-binding" evidence="11">
    <location>
        <begin position="4"/>
        <end position="270"/>
    </location>
</feature>
<evidence type="ECO:0000256" key="4">
    <source>
        <dbReference type="ARBA" id="ARBA00022806"/>
    </source>
</evidence>
<sequence>MSPLTEQRAADRLAAMDAQDILVLAPAGCGKTQALAQRAARLINDHAVIAPRKILALTFSNKARDNLASRLTEILPSAARTRVTVTNFHGLAGRLVRAHGAVIGIDPVQPFPERGSHRRLRAAAGLGYRTAAAERALTLAKTRLQDDDEVMAQLAASGEDLAVTYERILREAQQIDYDDLLRYGARLLTDPRVARLYREHFAVVLVDEVQDLSLLQLGMVQAIGAGRTTYAGDPAQGIYGFAGARPSAVFDAIRAADPTEVRLDVSYRSSPPVLQAVNQLAAELGTTPLHCANPDNWGDDCKVDLRAFEDTAAEAEALVAAVRQDLADDAHCTVGVMTRSFRRMTDIARALDLAGLDYQDWYQPTVVPQIAELLHRNLPEALAAGSDRVEQLAALERLCRSQLPPDDAPTLDELSIACEALRDRLTTSPLQQTLAAFRPHTTSDAPVSPGLHLLTGHAGKGQEFDVGYVIGLEEGSIPDFRSTQGEALAEELRVLHVMASRARRRLVFTRVENRWRTPRWYAAEQPSRWWHLLERSV</sequence>
<protein>
    <recommendedName>
        <fullName evidence="8">DNA 3'-5' helicase</fullName>
        <ecNumber evidence="8">5.6.2.4</ecNumber>
    </recommendedName>
</protein>
<keyword evidence="4 10" id="KW-0347">Helicase</keyword>
<evidence type="ECO:0000256" key="10">
    <source>
        <dbReference type="PROSITE-ProRule" id="PRU00560"/>
    </source>
</evidence>
<gene>
    <name evidence="12" type="ORF">JFN87_15950</name>
</gene>
<dbReference type="Gene3D" id="3.40.50.300">
    <property type="entry name" value="P-loop containing nucleotide triphosphate hydrolases"/>
    <property type="match status" value="2"/>
</dbReference>
<comment type="similarity">
    <text evidence="1">Belongs to the helicase family. UvrD subfamily.</text>
</comment>
<dbReference type="GO" id="GO:0043138">
    <property type="term" value="F:3'-5' DNA helicase activity"/>
    <property type="evidence" value="ECO:0007669"/>
    <property type="project" value="UniProtKB-EC"/>
</dbReference>
<comment type="catalytic activity">
    <reaction evidence="9">
        <text>ATP + H2O = ADP + phosphate + H(+)</text>
        <dbReference type="Rhea" id="RHEA:13065"/>
        <dbReference type="ChEBI" id="CHEBI:15377"/>
        <dbReference type="ChEBI" id="CHEBI:15378"/>
        <dbReference type="ChEBI" id="CHEBI:30616"/>
        <dbReference type="ChEBI" id="CHEBI:43474"/>
        <dbReference type="ChEBI" id="CHEBI:456216"/>
        <dbReference type="EC" id="5.6.2.4"/>
    </reaction>
</comment>
<dbReference type="AlphaFoldDB" id="A0A940M9W3"/>
<evidence type="ECO:0000313" key="13">
    <source>
        <dbReference type="Proteomes" id="UP000670475"/>
    </source>
</evidence>
<dbReference type="InterPro" id="IPR013986">
    <property type="entry name" value="DExx_box_DNA_helicase_dom_sf"/>
</dbReference>
<dbReference type="Gene3D" id="1.10.10.160">
    <property type="match status" value="1"/>
</dbReference>
<keyword evidence="13" id="KW-1185">Reference proteome</keyword>
<organism evidence="12 13">
    <name type="scientific">Streptomyces montanisoli</name>
    <dbReference type="NCBI Taxonomy" id="2798581"/>
    <lineage>
        <taxon>Bacteria</taxon>
        <taxon>Bacillati</taxon>
        <taxon>Actinomycetota</taxon>
        <taxon>Actinomycetes</taxon>
        <taxon>Kitasatosporales</taxon>
        <taxon>Streptomycetaceae</taxon>
        <taxon>Streptomyces</taxon>
    </lineage>
</organism>
<evidence type="ECO:0000313" key="12">
    <source>
        <dbReference type="EMBL" id="MBP0458984.1"/>
    </source>
</evidence>
<dbReference type="InterPro" id="IPR014016">
    <property type="entry name" value="UvrD-like_ATP-bd"/>
</dbReference>
<evidence type="ECO:0000256" key="6">
    <source>
        <dbReference type="ARBA" id="ARBA00023235"/>
    </source>
</evidence>
<keyword evidence="5 10" id="KW-0067">ATP-binding</keyword>
<dbReference type="InterPro" id="IPR000212">
    <property type="entry name" value="DNA_helicase_UvrD/REP"/>
</dbReference>
<evidence type="ECO:0000256" key="8">
    <source>
        <dbReference type="ARBA" id="ARBA00034808"/>
    </source>
</evidence>
<dbReference type="GO" id="GO:0005829">
    <property type="term" value="C:cytosol"/>
    <property type="evidence" value="ECO:0007669"/>
    <property type="project" value="TreeGrafter"/>
</dbReference>
<dbReference type="SUPFAM" id="SSF52540">
    <property type="entry name" value="P-loop containing nucleoside triphosphate hydrolases"/>
    <property type="match status" value="1"/>
</dbReference>
<dbReference type="PROSITE" id="PS51198">
    <property type="entry name" value="UVRD_HELICASE_ATP_BIND"/>
    <property type="match status" value="1"/>
</dbReference>
<dbReference type="Pfam" id="PF00580">
    <property type="entry name" value="UvrD-helicase"/>
    <property type="match status" value="1"/>
</dbReference>
<accession>A0A940M9W3</accession>
<dbReference type="CDD" id="cd17932">
    <property type="entry name" value="DEXQc_UvrD"/>
    <property type="match status" value="1"/>
</dbReference>
<evidence type="ECO:0000256" key="3">
    <source>
        <dbReference type="ARBA" id="ARBA00022801"/>
    </source>
</evidence>
<evidence type="ECO:0000256" key="7">
    <source>
        <dbReference type="ARBA" id="ARBA00034617"/>
    </source>
</evidence>
<dbReference type="GO" id="GO:0003677">
    <property type="term" value="F:DNA binding"/>
    <property type="evidence" value="ECO:0007669"/>
    <property type="project" value="InterPro"/>
</dbReference>
<dbReference type="GO" id="GO:0000725">
    <property type="term" value="P:recombinational repair"/>
    <property type="evidence" value="ECO:0007669"/>
    <property type="project" value="TreeGrafter"/>
</dbReference>
<dbReference type="InterPro" id="IPR014017">
    <property type="entry name" value="DNA_helicase_UvrD-like_C"/>
</dbReference>
<dbReference type="EMBL" id="JAGIQL010000057">
    <property type="protein sequence ID" value="MBP0458984.1"/>
    <property type="molecule type" value="Genomic_DNA"/>
</dbReference>
<evidence type="ECO:0000256" key="9">
    <source>
        <dbReference type="ARBA" id="ARBA00048988"/>
    </source>
</evidence>
<evidence type="ECO:0000259" key="11">
    <source>
        <dbReference type="PROSITE" id="PS51198"/>
    </source>
</evidence>
<dbReference type="InterPro" id="IPR027417">
    <property type="entry name" value="P-loop_NTPase"/>
</dbReference>
<evidence type="ECO:0000256" key="2">
    <source>
        <dbReference type="ARBA" id="ARBA00022741"/>
    </source>
</evidence>
<feature type="binding site" evidence="10">
    <location>
        <begin position="25"/>
        <end position="32"/>
    </location>
    <ligand>
        <name>ATP</name>
        <dbReference type="ChEBI" id="CHEBI:30616"/>
    </ligand>
</feature>
<comment type="catalytic activity">
    <reaction evidence="7">
        <text>Couples ATP hydrolysis with the unwinding of duplex DNA by translocating in the 3'-5' direction.</text>
        <dbReference type="EC" id="5.6.2.4"/>
    </reaction>
</comment>
<dbReference type="GO" id="GO:0033202">
    <property type="term" value="C:DNA helicase complex"/>
    <property type="evidence" value="ECO:0007669"/>
    <property type="project" value="TreeGrafter"/>
</dbReference>
<proteinExistence type="inferred from homology"/>
<dbReference type="PANTHER" id="PTHR11070:SF59">
    <property type="entry name" value="DNA 3'-5' HELICASE"/>
    <property type="match status" value="1"/>
</dbReference>
<dbReference type="GO" id="GO:0016787">
    <property type="term" value="F:hydrolase activity"/>
    <property type="evidence" value="ECO:0007669"/>
    <property type="project" value="UniProtKB-UniRule"/>
</dbReference>
<keyword evidence="3 10" id="KW-0378">Hydrolase</keyword>
<evidence type="ECO:0000256" key="1">
    <source>
        <dbReference type="ARBA" id="ARBA00009922"/>
    </source>
</evidence>
<keyword evidence="2 10" id="KW-0547">Nucleotide-binding</keyword>
<dbReference type="PANTHER" id="PTHR11070">
    <property type="entry name" value="UVRD / RECB / PCRA DNA HELICASE FAMILY MEMBER"/>
    <property type="match status" value="1"/>
</dbReference>
<reference evidence="12" key="1">
    <citation type="submission" date="2021-03" db="EMBL/GenBank/DDBJ databases">
        <title>Whole genome sequence of Streptomyces bomunensis MMS17-BM035.</title>
        <authorList>
            <person name="Lee J.H."/>
        </authorList>
    </citation>
    <scope>NUCLEOTIDE SEQUENCE</scope>
    <source>
        <strain evidence="12">MMS17-BM035</strain>
    </source>
</reference>
<dbReference type="Gene3D" id="1.10.486.10">
    <property type="entry name" value="PCRA, domain 4"/>
    <property type="match status" value="1"/>
</dbReference>
<dbReference type="EC" id="5.6.2.4" evidence="8"/>
<dbReference type="GO" id="GO:0005524">
    <property type="term" value="F:ATP binding"/>
    <property type="evidence" value="ECO:0007669"/>
    <property type="project" value="UniProtKB-UniRule"/>
</dbReference>
<dbReference type="RefSeq" id="WP_209340729.1">
    <property type="nucleotide sequence ID" value="NZ_JAGIQL010000057.1"/>
</dbReference>
<name>A0A940M9W3_9ACTN</name>
<dbReference type="Pfam" id="PF13361">
    <property type="entry name" value="UvrD_C"/>
    <property type="match status" value="1"/>
</dbReference>
<evidence type="ECO:0000256" key="5">
    <source>
        <dbReference type="ARBA" id="ARBA00022840"/>
    </source>
</evidence>
<keyword evidence="6" id="KW-0413">Isomerase</keyword>
<dbReference type="Proteomes" id="UP000670475">
    <property type="component" value="Unassembled WGS sequence"/>
</dbReference>